<protein>
    <recommendedName>
        <fullName evidence="4">Zn(2)-C6 fungal-type domain-containing protein</fullName>
    </recommendedName>
</protein>
<dbReference type="PROSITE" id="PS00463">
    <property type="entry name" value="ZN2_CY6_FUNGAL_1"/>
    <property type="match status" value="1"/>
</dbReference>
<evidence type="ECO:0000256" key="3">
    <source>
        <dbReference type="ARBA" id="ARBA00023242"/>
    </source>
</evidence>
<evidence type="ECO:0000259" key="4">
    <source>
        <dbReference type="PROSITE" id="PS50048"/>
    </source>
</evidence>
<dbReference type="GO" id="GO:0003677">
    <property type="term" value="F:DNA binding"/>
    <property type="evidence" value="ECO:0007669"/>
    <property type="project" value="InterPro"/>
</dbReference>
<evidence type="ECO:0000313" key="5">
    <source>
        <dbReference type="EMBL" id="ROW07019.1"/>
    </source>
</evidence>
<dbReference type="STRING" id="1230097.A0A423WUK7"/>
<dbReference type="EMBL" id="LKEB01000040">
    <property type="protein sequence ID" value="ROW07019.1"/>
    <property type="molecule type" value="Genomic_DNA"/>
</dbReference>
<dbReference type="GO" id="GO:0000981">
    <property type="term" value="F:DNA-binding transcription factor activity, RNA polymerase II-specific"/>
    <property type="evidence" value="ECO:0007669"/>
    <property type="project" value="InterPro"/>
</dbReference>
<keyword evidence="2" id="KW-0479">Metal-binding</keyword>
<dbReference type="GO" id="GO:0005634">
    <property type="term" value="C:nucleus"/>
    <property type="evidence" value="ECO:0007669"/>
    <property type="project" value="UniProtKB-SubCell"/>
</dbReference>
<dbReference type="OrthoDB" id="3014581at2759"/>
<name>A0A423WUK7_9PEZI</name>
<dbReference type="PANTHER" id="PTHR31001">
    <property type="entry name" value="UNCHARACTERIZED TRANSCRIPTIONAL REGULATORY PROTEIN"/>
    <property type="match status" value="1"/>
</dbReference>
<dbReference type="Pfam" id="PF00172">
    <property type="entry name" value="Zn_clus"/>
    <property type="match status" value="1"/>
</dbReference>
<evidence type="ECO:0000256" key="1">
    <source>
        <dbReference type="ARBA" id="ARBA00004123"/>
    </source>
</evidence>
<dbReference type="InterPro" id="IPR001138">
    <property type="entry name" value="Zn2Cys6_DnaBD"/>
</dbReference>
<comment type="caution">
    <text evidence="5">The sequence shown here is derived from an EMBL/GenBank/DDBJ whole genome shotgun (WGS) entry which is preliminary data.</text>
</comment>
<keyword evidence="3" id="KW-0539">Nucleus</keyword>
<reference evidence="5 6" key="1">
    <citation type="submission" date="2015-09" db="EMBL/GenBank/DDBJ databases">
        <title>Host preference determinants of Valsa canker pathogens revealed by comparative genomics.</title>
        <authorList>
            <person name="Yin Z."/>
            <person name="Huang L."/>
        </authorList>
    </citation>
    <scope>NUCLEOTIDE SEQUENCE [LARGE SCALE GENOMIC DNA]</scope>
    <source>
        <strain evidence="5 6">SXYLt</strain>
    </source>
</reference>
<dbReference type="SMART" id="SM00066">
    <property type="entry name" value="GAL4"/>
    <property type="match status" value="1"/>
</dbReference>
<dbReference type="CDD" id="cd00067">
    <property type="entry name" value="GAL4"/>
    <property type="match status" value="1"/>
</dbReference>
<dbReference type="Pfam" id="PF04082">
    <property type="entry name" value="Fungal_trans"/>
    <property type="match status" value="1"/>
</dbReference>
<dbReference type="PROSITE" id="PS50048">
    <property type="entry name" value="ZN2_CY6_FUNGAL_2"/>
    <property type="match status" value="1"/>
</dbReference>
<proteinExistence type="predicted"/>
<dbReference type="InterPro" id="IPR036864">
    <property type="entry name" value="Zn2-C6_fun-type_DNA-bd_sf"/>
</dbReference>
<sequence>MKRRMSNSTAEVLEEAPRRRRQPQISCSFCRSKKLKCDRGHPCSNCTSRGIPCDGESLSARGPDPGTGVASPNVLERLSRLEEAIFGSSLGVAVGNAAPPQRLVSRALDSPTPQPSGIQREQSAELDYNHGVDTPVPDDYPTLTFRVIGNGEYLKPRQASVRCIELPSLDDTLALYRDFYEYTRPPIVGTLHRPTVATLIQNVHGQFRQGLEVDLGSVALILSICATSAFFWDKGLPANSIFLTEDDAAAQSHAWREAAFDLLDQSSRVAIKSMSAVQARLVLADLIYNMEGTSSRFRYLHSGARTAAYELGLHVVDLPGHESNDSEFEKEIKRRVWWDLATIDWLMCTLGGPIDRTYTINPKHMRVNYPKYIPEFDQLTPTYGKWSEVALEYTNVRIRLGEACREIADALPLGCGGIETLPYTKVAALDYLFERILTDISSVSANDYIRNSGDERAGRVALQQSLGKLALSARRARLLRPLLQAKNLPRQFDTLRRRCLDSTEVVIDIASAVLRDADDTPGPTGSHVVSKACRGHYRSGLAINHLFTACAVLATDPSLRAGQAKGIPGADAGTERRRAALANACRLLEKAGERSAMAAGMVRRLVSVLRRHRVDGVATVFHEPLGSGTSAVPTQESAYTTQLPAPGERQVLAEPTSFIASQQQPAPPNWGDGIVDPDGTGGIWNDFLGVNPTDEGWQRLFADLESFADGGMY</sequence>
<evidence type="ECO:0000256" key="2">
    <source>
        <dbReference type="ARBA" id="ARBA00022723"/>
    </source>
</evidence>
<organism evidence="5 6">
    <name type="scientific">Cytospora leucostoma</name>
    <dbReference type="NCBI Taxonomy" id="1230097"/>
    <lineage>
        <taxon>Eukaryota</taxon>
        <taxon>Fungi</taxon>
        <taxon>Dikarya</taxon>
        <taxon>Ascomycota</taxon>
        <taxon>Pezizomycotina</taxon>
        <taxon>Sordariomycetes</taxon>
        <taxon>Sordariomycetidae</taxon>
        <taxon>Diaporthales</taxon>
        <taxon>Cytosporaceae</taxon>
        <taxon>Cytospora</taxon>
    </lineage>
</organism>
<accession>A0A423WUK7</accession>
<keyword evidence="6" id="KW-1185">Reference proteome</keyword>
<comment type="subcellular location">
    <subcellularLocation>
        <location evidence="1">Nucleus</location>
    </subcellularLocation>
</comment>
<dbReference type="GO" id="GO:0008270">
    <property type="term" value="F:zinc ion binding"/>
    <property type="evidence" value="ECO:0007669"/>
    <property type="project" value="InterPro"/>
</dbReference>
<dbReference type="AlphaFoldDB" id="A0A423WUK7"/>
<dbReference type="Proteomes" id="UP000285146">
    <property type="component" value="Unassembled WGS sequence"/>
</dbReference>
<dbReference type="GO" id="GO:0006351">
    <property type="term" value="P:DNA-templated transcription"/>
    <property type="evidence" value="ECO:0007669"/>
    <property type="project" value="InterPro"/>
</dbReference>
<gene>
    <name evidence="5" type="ORF">VPNG_06642</name>
</gene>
<dbReference type="CDD" id="cd12148">
    <property type="entry name" value="fungal_TF_MHR"/>
    <property type="match status" value="1"/>
</dbReference>
<dbReference type="InterPro" id="IPR007219">
    <property type="entry name" value="XnlR_reg_dom"/>
</dbReference>
<feature type="domain" description="Zn(2)-C6 fungal-type" evidence="4">
    <location>
        <begin position="26"/>
        <end position="53"/>
    </location>
</feature>
<dbReference type="Gene3D" id="4.10.240.10">
    <property type="entry name" value="Zn(2)-C6 fungal-type DNA-binding domain"/>
    <property type="match status" value="1"/>
</dbReference>
<evidence type="ECO:0000313" key="6">
    <source>
        <dbReference type="Proteomes" id="UP000285146"/>
    </source>
</evidence>
<dbReference type="SUPFAM" id="SSF57701">
    <property type="entry name" value="Zn2/Cys6 DNA-binding domain"/>
    <property type="match status" value="1"/>
</dbReference>
<dbReference type="InterPro" id="IPR050613">
    <property type="entry name" value="Sec_Metabolite_Reg"/>
</dbReference>
<dbReference type="PANTHER" id="PTHR31001:SF90">
    <property type="entry name" value="CENTROMERE DNA-BINDING PROTEIN COMPLEX CBF3 SUBUNIT B"/>
    <property type="match status" value="1"/>
</dbReference>
<dbReference type="InParanoid" id="A0A423WUK7"/>